<proteinExistence type="predicted"/>
<feature type="chain" id="PRO_5047497709" evidence="8">
    <location>
        <begin position="33"/>
        <end position="557"/>
    </location>
</feature>
<dbReference type="InterPro" id="IPR019931">
    <property type="entry name" value="LPXTG_anchor"/>
</dbReference>
<feature type="compositionally biased region" description="Acidic residues" evidence="6">
    <location>
        <begin position="57"/>
        <end position="86"/>
    </location>
</feature>
<evidence type="ECO:0000256" key="3">
    <source>
        <dbReference type="ARBA" id="ARBA00022525"/>
    </source>
</evidence>
<feature type="transmembrane region" description="Helical" evidence="7">
    <location>
        <begin position="534"/>
        <end position="552"/>
    </location>
</feature>
<keyword evidence="7" id="KW-0812">Transmembrane</keyword>
<feature type="compositionally biased region" description="Polar residues" evidence="6">
    <location>
        <begin position="425"/>
        <end position="435"/>
    </location>
</feature>
<dbReference type="PROSITE" id="PS50847">
    <property type="entry name" value="GRAM_POS_ANCHORING"/>
    <property type="match status" value="1"/>
</dbReference>
<accession>A0ABV2E9N8</accession>
<evidence type="ECO:0000256" key="2">
    <source>
        <dbReference type="ARBA" id="ARBA00022512"/>
    </source>
</evidence>
<dbReference type="EMBL" id="JBDZDV010000001">
    <property type="protein sequence ID" value="MET3110505.1"/>
    <property type="molecule type" value="Genomic_DNA"/>
</dbReference>
<evidence type="ECO:0000256" key="7">
    <source>
        <dbReference type="SAM" id="Phobius"/>
    </source>
</evidence>
<protein>
    <submittedName>
        <fullName evidence="10">LPXTG-motif cell wall-anchored protein</fullName>
    </submittedName>
</protein>
<evidence type="ECO:0000259" key="9">
    <source>
        <dbReference type="PROSITE" id="PS50847"/>
    </source>
</evidence>
<comment type="subcellular location">
    <subcellularLocation>
        <location evidence="1">Secreted</location>
        <location evidence="1">Cell wall</location>
        <topology evidence="1">Peptidoglycan-anchor</topology>
    </subcellularLocation>
</comment>
<dbReference type="RefSeq" id="WP_230820232.1">
    <property type="nucleotide sequence ID" value="NZ_JAJNCU010000001.1"/>
</dbReference>
<evidence type="ECO:0000256" key="8">
    <source>
        <dbReference type="SAM" id="SignalP"/>
    </source>
</evidence>
<evidence type="ECO:0000313" key="10">
    <source>
        <dbReference type="EMBL" id="MET3110505.1"/>
    </source>
</evidence>
<feature type="region of interest" description="Disordered" evidence="6">
    <location>
        <begin position="388"/>
        <end position="522"/>
    </location>
</feature>
<feature type="compositionally biased region" description="Polar residues" evidence="6">
    <location>
        <begin position="402"/>
        <end position="411"/>
    </location>
</feature>
<feature type="compositionally biased region" description="Acidic residues" evidence="6">
    <location>
        <begin position="163"/>
        <end position="181"/>
    </location>
</feature>
<organism evidence="10 11">
    <name type="scientific">Salinicoccus halitifaciens</name>
    <dbReference type="NCBI Taxonomy" id="1073415"/>
    <lineage>
        <taxon>Bacteria</taxon>
        <taxon>Bacillati</taxon>
        <taxon>Bacillota</taxon>
        <taxon>Bacilli</taxon>
        <taxon>Bacillales</taxon>
        <taxon>Staphylococcaceae</taxon>
        <taxon>Salinicoccus</taxon>
    </lineage>
</organism>
<comment type="caution">
    <text evidence="10">The sequence shown here is derived from an EMBL/GenBank/DDBJ whole genome shotgun (WGS) entry which is preliminary data.</text>
</comment>
<dbReference type="Proteomes" id="UP001549019">
    <property type="component" value="Unassembled WGS sequence"/>
</dbReference>
<keyword evidence="2" id="KW-0134">Cell wall</keyword>
<feature type="compositionally biased region" description="Acidic residues" evidence="6">
    <location>
        <begin position="390"/>
        <end position="400"/>
    </location>
</feature>
<feature type="compositionally biased region" description="Polar residues" evidence="6">
    <location>
        <begin position="479"/>
        <end position="497"/>
    </location>
</feature>
<feature type="region of interest" description="Disordered" evidence="6">
    <location>
        <begin position="55"/>
        <end position="86"/>
    </location>
</feature>
<keyword evidence="7" id="KW-0472">Membrane</keyword>
<evidence type="ECO:0000256" key="6">
    <source>
        <dbReference type="SAM" id="MobiDB-lite"/>
    </source>
</evidence>
<keyword evidence="3" id="KW-0964">Secreted</keyword>
<dbReference type="Pfam" id="PF00746">
    <property type="entry name" value="Gram_pos_anchor"/>
    <property type="match status" value="1"/>
</dbReference>
<dbReference type="NCBIfam" id="TIGR01167">
    <property type="entry name" value="LPXTG_anchor"/>
    <property type="match status" value="1"/>
</dbReference>
<feature type="compositionally biased region" description="Basic and acidic residues" evidence="6">
    <location>
        <begin position="414"/>
        <end position="423"/>
    </location>
</feature>
<gene>
    <name evidence="10" type="ORF">ABHD89_000893</name>
</gene>
<keyword evidence="7" id="KW-1133">Transmembrane helix</keyword>
<feature type="region of interest" description="Disordered" evidence="6">
    <location>
        <begin position="156"/>
        <end position="191"/>
    </location>
</feature>
<keyword evidence="11" id="KW-1185">Reference proteome</keyword>
<keyword evidence="4 8" id="KW-0732">Signal</keyword>
<name>A0ABV2E9N8_9STAP</name>
<evidence type="ECO:0000256" key="4">
    <source>
        <dbReference type="ARBA" id="ARBA00022729"/>
    </source>
</evidence>
<evidence type="ECO:0000313" key="11">
    <source>
        <dbReference type="Proteomes" id="UP001549019"/>
    </source>
</evidence>
<feature type="domain" description="Gram-positive cocci surface proteins LPxTG" evidence="9">
    <location>
        <begin position="524"/>
        <end position="557"/>
    </location>
</feature>
<feature type="compositionally biased region" description="Polar residues" evidence="6">
    <location>
        <begin position="446"/>
        <end position="455"/>
    </location>
</feature>
<evidence type="ECO:0000256" key="1">
    <source>
        <dbReference type="ARBA" id="ARBA00004168"/>
    </source>
</evidence>
<reference evidence="10 11" key="1">
    <citation type="submission" date="2024-05" db="EMBL/GenBank/DDBJ databases">
        <title>Genomic Encyclopedia of Type Strains, Phase IV (KMG-IV): sequencing the most valuable type-strain genomes for metagenomic binning, comparative biology and taxonomic classification.</title>
        <authorList>
            <person name="Goeker M."/>
        </authorList>
    </citation>
    <scope>NUCLEOTIDE SEQUENCE [LARGE SCALE GENOMIC DNA]</scope>
    <source>
        <strain evidence="10 11">DSM 25286</strain>
    </source>
</reference>
<keyword evidence="5" id="KW-0572">Peptidoglycan-anchor</keyword>
<evidence type="ECO:0000256" key="5">
    <source>
        <dbReference type="ARBA" id="ARBA00023088"/>
    </source>
</evidence>
<sequence length="557" mass="62222">MNKKRNSYMKKASLASVLTLSVLVTMPLTVSASEDIENEVRDSTELNLETEIHLEPVETENEISEGEVAEGDNTSNDDTDTLTEEDQLVEVPEINEDIASENAEVIIDEPEVEEQVQEESVQGAQTQEEDIVSHAEDTGVIIEESEVEVPFQETTLQENQTQQEDDFSISDSENETEEWYSEDASPAQEGEYVAEEWDETYEEYYELQEDPYEGETVITAVGILDAGSNDIIEILTLYGENYQEQLESYLESMDYEAVRDIIPQSYTEEVEYEGETFTRTFNNLTIFVMTDETVMETYYDDVDSREAMRTITIHHDNGIFPPYSYVASETIDDSIRYALYNMEHVFGGQFTLGHIDVSTGYGTKTFESGESYTGHLYDIQIYLGDSYQPESEDESAEDDVNSIPSTGSGQVATDHGEESREQYDQNDGNQLLQQEENVEDEPVIPGQSSNLNNDLENGLTESGDLVTGYSTENVKESKNAGQIQTSNVTKAVTQTTEDGTKKALSDSTSVNPSEASEARSQEVLPDTGLAGNNIIIPAAVMMVLGSAFIFFTRRKQN</sequence>
<feature type="compositionally biased region" description="Polar residues" evidence="6">
    <location>
        <begin position="505"/>
        <end position="514"/>
    </location>
</feature>
<feature type="signal peptide" evidence="8">
    <location>
        <begin position="1"/>
        <end position="32"/>
    </location>
</feature>